<feature type="region of interest" description="Disordered" evidence="1">
    <location>
        <begin position="30"/>
        <end position="55"/>
    </location>
</feature>
<dbReference type="Proteomes" id="UP000219338">
    <property type="component" value="Unassembled WGS sequence"/>
</dbReference>
<evidence type="ECO:0000256" key="1">
    <source>
        <dbReference type="SAM" id="MobiDB-lite"/>
    </source>
</evidence>
<evidence type="ECO:0000313" key="3">
    <source>
        <dbReference type="Proteomes" id="UP000219338"/>
    </source>
</evidence>
<name>A0A284R9C0_ARMOS</name>
<evidence type="ECO:0000313" key="2">
    <source>
        <dbReference type="EMBL" id="SJL05331.1"/>
    </source>
</evidence>
<dbReference type="EMBL" id="FUEG01000006">
    <property type="protein sequence ID" value="SJL05331.1"/>
    <property type="molecule type" value="Genomic_DNA"/>
</dbReference>
<proteinExistence type="predicted"/>
<keyword evidence="3" id="KW-1185">Reference proteome</keyword>
<sequence>MLRSHFLGVTTLNNERIYSTTTGPRSLSSASTCSDCSKRSMPTPKPAYQRAEKTWSPVSSTLRKIHNDPIAWHDGSSITTMSIHLSLAVGTIGTYAVELQALCKDMLDCILNSPN</sequence>
<organism evidence="2 3">
    <name type="scientific">Armillaria ostoyae</name>
    <name type="common">Armillaria root rot fungus</name>
    <dbReference type="NCBI Taxonomy" id="47428"/>
    <lineage>
        <taxon>Eukaryota</taxon>
        <taxon>Fungi</taxon>
        <taxon>Dikarya</taxon>
        <taxon>Basidiomycota</taxon>
        <taxon>Agaricomycotina</taxon>
        <taxon>Agaricomycetes</taxon>
        <taxon>Agaricomycetidae</taxon>
        <taxon>Agaricales</taxon>
        <taxon>Marasmiineae</taxon>
        <taxon>Physalacriaceae</taxon>
        <taxon>Armillaria</taxon>
    </lineage>
</organism>
<accession>A0A284R9C0</accession>
<gene>
    <name evidence="2" type="ORF">ARMOST_08698</name>
</gene>
<protein>
    <submittedName>
        <fullName evidence="2">Uncharacterized protein</fullName>
    </submittedName>
</protein>
<dbReference type="AlphaFoldDB" id="A0A284R9C0"/>
<reference evidence="3" key="1">
    <citation type="journal article" date="2017" name="Nat. Ecol. Evol.">
        <title>Genome expansion and lineage-specific genetic innovations in the forest pathogenic fungi Armillaria.</title>
        <authorList>
            <person name="Sipos G."/>
            <person name="Prasanna A.N."/>
            <person name="Walter M.C."/>
            <person name="O'Connor E."/>
            <person name="Balint B."/>
            <person name="Krizsan K."/>
            <person name="Kiss B."/>
            <person name="Hess J."/>
            <person name="Varga T."/>
            <person name="Slot J."/>
            <person name="Riley R."/>
            <person name="Boka B."/>
            <person name="Rigling D."/>
            <person name="Barry K."/>
            <person name="Lee J."/>
            <person name="Mihaltcheva S."/>
            <person name="LaButti K."/>
            <person name="Lipzen A."/>
            <person name="Waldron R."/>
            <person name="Moloney N.M."/>
            <person name="Sperisen C."/>
            <person name="Kredics L."/>
            <person name="Vagvoelgyi C."/>
            <person name="Patrignani A."/>
            <person name="Fitzpatrick D."/>
            <person name="Nagy I."/>
            <person name="Doyle S."/>
            <person name="Anderson J.B."/>
            <person name="Grigoriev I.V."/>
            <person name="Gueldener U."/>
            <person name="Muensterkoetter M."/>
            <person name="Nagy L.G."/>
        </authorList>
    </citation>
    <scope>NUCLEOTIDE SEQUENCE [LARGE SCALE GENOMIC DNA]</scope>
    <source>
        <strain evidence="3">C18/9</strain>
    </source>
</reference>
<dbReference type="OrthoDB" id="538336at2759"/>